<feature type="transmembrane region" description="Helical" evidence="1">
    <location>
        <begin position="31"/>
        <end position="55"/>
    </location>
</feature>
<evidence type="ECO:0000313" key="3">
    <source>
        <dbReference type="Proteomes" id="UP000023561"/>
    </source>
</evidence>
<sequence length="64" mass="7369">MKGTPLQFGFFYFLMGVLFTYLSIQSAKDTIWNFFTIFLAILATLDFGAAIRLFALHFRNKPPV</sequence>
<keyword evidence="1" id="KW-0472">Membrane</keyword>
<evidence type="ECO:0000313" key="2">
    <source>
        <dbReference type="EMBL" id="GAJ41424.1"/>
    </source>
</evidence>
<keyword evidence="3" id="KW-1185">Reference proteome</keyword>
<dbReference type="Pfam" id="PF14146">
    <property type="entry name" value="DUF4305"/>
    <property type="match status" value="1"/>
</dbReference>
<organism evidence="2 3">
    <name type="scientific">Parageobacillus caldoxylosilyticus NBRC 107762</name>
    <dbReference type="NCBI Taxonomy" id="1220594"/>
    <lineage>
        <taxon>Bacteria</taxon>
        <taxon>Bacillati</taxon>
        <taxon>Bacillota</taxon>
        <taxon>Bacilli</taxon>
        <taxon>Bacillales</taxon>
        <taxon>Anoxybacillaceae</taxon>
        <taxon>Saccharococcus</taxon>
    </lineage>
</organism>
<dbReference type="Proteomes" id="UP000023561">
    <property type="component" value="Unassembled WGS sequence"/>
</dbReference>
<feature type="transmembrane region" description="Helical" evidence="1">
    <location>
        <begin position="6"/>
        <end position="24"/>
    </location>
</feature>
<name>A0A023DJI0_9BACL</name>
<reference evidence="2 3" key="1">
    <citation type="submission" date="2014-04" db="EMBL/GenBank/DDBJ databases">
        <title>Whole genome shotgun sequence of Geobacillus caldoxylosilyticus NBRC 107762.</title>
        <authorList>
            <person name="Hosoyama A."/>
            <person name="Hosoyama Y."/>
            <person name="Katano-Makiyama Y."/>
            <person name="Tsuchikane K."/>
            <person name="Ohji S."/>
            <person name="Ichikawa N."/>
            <person name="Yamazoe A."/>
            <person name="Fujita N."/>
        </authorList>
    </citation>
    <scope>NUCLEOTIDE SEQUENCE [LARGE SCALE GENOMIC DNA]</scope>
    <source>
        <strain evidence="2 3">NBRC 107762</strain>
    </source>
</reference>
<dbReference type="InterPro" id="IPR025426">
    <property type="entry name" value="DUF4305"/>
</dbReference>
<proteinExistence type="predicted"/>
<comment type="caution">
    <text evidence="2">The sequence shown here is derived from an EMBL/GenBank/DDBJ whole genome shotgun (WGS) entry which is preliminary data.</text>
</comment>
<keyword evidence="1" id="KW-0812">Transmembrane</keyword>
<dbReference type="EMBL" id="BAWO01000069">
    <property type="protein sequence ID" value="GAJ41424.1"/>
    <property type="molecule type" value="Genomic_DNA"/>
</dbReference>
<dbReference type="OrthoDB" id="2355666at2"/>
<dbReference type="AlphaFoldDB" id="A0A023DJI0"/>
<protein>
    <recommendedName>
        <fullName evidence="4">DUF4305 domain-containing protein</fullName>
    </recommendedName>
</protein>
<evidence type="ECO:0000256" key="1">
    <source>
        <dbReference type="SAM" id="Phobius"/>
    </source>
</evidence>
<accession>A0A023DJI0</accession>
<keyword evidence="1" id="KW-1133">Transmembrane helix</keyword>
<evidence type="ECO:0008006" key="4">
    <source>
        <dbReference type="Google" id="ProtNLM"/>
    </source>
</evidence>
<gene>
    <name evidence="2" type="ORF">GCA01S_069_00160</name>
</gene>